<dbReference type="InterPro" id="IPR002347">
    <property type="entry name" value="SDR_fam"/>
</dbReference>
<dbReference type="PRINTS" id="PR00081">
    <property type="entry name" value="GDHRDH"/>
</dbReference>
<dbReference type="GO" id="GO:0005811">
    <property type="term" value="C:lipid droplet"/>
    <property type="evidence" value="ECO:0007669"/>
    <property type="project" value="TreeGrafter"/>
</dbReference>
<dbReference type="InterPro" id="IPR036291">
    <property type="entry name" value="NAD(P)-bd_dom_sf"/>
</dbReference>
<keyword evidence="5" id="KW-0812">Transmembrane</keyword>
<evidence type="ECO:0000256" key="1">
    <source>
        <dbReference type="ARBA" id="ARBA00006484"/>
    </source>
</evidence>
<dbReference type="PROSITE" id="PS00061">
    <property type="entry name" value="ADH_SHORT"/>
    <property type="match status" value="1"/>
</dbReference>
<comment type="caution">
    <text evidence="6">The sequence shown here is derived from an EMBL/GenBank/DDBJ whole genome shotgun (WGS) entry which is preliminary data.</text>
</comment>
<dbReference type="GO" id="GO:0016616">
    <property type="term" value="F:oxidoreductase activity, acting on the CH-OH group of donors, NAD or NADP as acceptor"/>
    <property type="evidence" value="ECO:0007669"/>
    <property type="project" value="TreeGrafter"/>
</dbReference>
<gene>
    <name evidence="6" type="ORF">ElyMa_003616900</name>
</gene>
<comment type="similarity">
    <text evidence="1 4">Belongs to the short-chain dehydrogenases/reductases (SDR) family.</text>
</comment>
<dbReference type="PRINTS" id="PR00080">
    <property type="entry name" value="SDRFAMILY"/>
</dbReference>
<reference evidence="6 7" key="1">
    <citation type="journal article" date="2021" name="Elife">
        <title>Chloroplast acquisition without the gene transfer in kleptoplastic sea slugs, Plakobranchus ocellatus.</title>
        <authorList>
            <person name="Maeda T."/>
            <person name="Takahashi S."/>
            <person name="Yoshida T."/>
            <person name="Shimamura S."/>
            <person name="Takaki Y."/>
            <person name="Nagai Y."/>
            <person name="Toyoda A."/>
            <person name="Suzuki Y."/>
            <person name="Arimoto A."/>
            <person name="Ishii H."/>
            <person name="Satoh N."/>
            <person name="Nishiyama T."/>
            <person name="Hasebe M."/>
            <person name="Maruyama T."/>
            <person name="Minagawa J."/>
            <person name="Obokata J."/>
            <person name="Shigenobu S."/>
        </authorList>
    </citation>
    <scope>NUCLEOTIDE SEQUENCE [LARGE SCALE GENOMIC DNA]</scope>
</reference>
<protein>
    <submittedName>
        <fullName evidence="6">Retinol dehydrogenase 10</fullName>
    </submittedName>
</protein>
<evidence type="ECO:0000313" key="6">
    <source>
        <dbReference type="EMBL" id="GFR63847.1"/>
    </source>
</evidence>
<dbReference type="PANTHER" id="PTHR24322">
    <property type="entry name" value="PKSB"/>
    <property type="match status" value="1"/>
</dbReference>
<proteinExistence type="inferred from homology"/>
<dbReference type="CDD" id="cd05339">
    <property type="entry name" value="17beta-HSDXI-like_SDR_c"/>
    <property type="match status" value="1"/>
</dbReference>
<evidence type="ECO:0000256" key="4">
    <source>
        <dbReference type="RuleBase" id="RU000363"/>
    </source>
</evidence>
<name>A0AAV4ERR2_9GAST</name>
<evidence type="ECO:0000256" key="3">
    <source>
        <dbReference type="ARBA" id="ARBA00023027"/>
    </source>
</evidence>
<evidence type="ECO:0000313" key="7">
    <source>
        <dbReference type="Proteomes" id="UP000762676"/>
    </source>
</evidence>
<keyword evidence="7" id="KW-1185">Reference proteome</keyword>
<keyword evidence="5" id="KW-1133">Transmembrane helix</keyword>
<dbReference type="Proteomes" id="UP000762676">
    <property type="component" value="Unassembled WGS sequence"/>
</dbReference>
<dbReference type="FunFam" id="3.40.50.720:FF:000202">
    <property type="entry name" value="Short-chain dehydrogenase/reductase family 16C member 6"/>
    <property type="match status" value="1"/>
</dbReference>
<dbReference type="AlphaFoldDB" id="A0AAV4ERR2"/>
<dbReference type="Gene3D" id="3.40.50.720">
    <property type="entry name" value="NAD(P)-binding Rossmann-like Domain"/>
    <property type="match status" value="1"/>
</dbReference>
<organism evidence="6 7">
    <name type="scientific">Elysia marginata</name>
    <dbReference type="NCBI Taxonomy" id="1093978"/>
    <lineage>
        <taxon>Eukaryota</taxon>
        <taxon>Metazoa</taxon>
        <taxon>Spiralia</taxon>
        <taxon>Lophotrochozoa</taxon>
        <taxon>Mollusca</taxon>
        <taxon>Gastropoda</taxon>
        <taxon>Heterobranchia</taxon>
        <taxon>Euthyneura</taxon>
        <taxon>Panpulmonata</taxon>
        <taxon>Sacoglossa</taxon>
        <taxon>Placobranchoidea</taxon>
        <taxon>Plakobranchidae</taxon>
        <taxon>Elysia</taxon>
    </lineage>
</organism>
<keyword evidence="2" id="KW-0560">Oxidoreductase</keyword>
<dbReference type="SUPFAM" id="SSF51735">
    <property type="entry name" value="NAD(P)-binding Rossmann-fold domains"/>
    <property type="match status" value="1"/>
</dbReference>
<evidence type="ECO:0000256" key="2">
    <source>
        <dbReference type="ARBA" id="ARBA00023002"/>
    </source>
</evidence>
<dbReference type="InterPro" id="IPR020904">
    <property type="entry name" value="Sc_DH/Rdtase_CS"/>
</dbReference>
<keyword evidence="3" id="KW-0520">NAD</keyword>
<evidence type="ECO:0000256" key="5">
    <source>
        <dbReference type="SAM" id="Phobius"/>
    </source>
</evidence>
<sequence>MGLLAEVVALLWRVVWLWLVAIYRAVVPISFQRRKDVTGWVALVTGSGSGIGRLLAVRLARLGCRVVLWDVNQQANEETADMLRVHHPGAQVWTYTVDLSRREQVYATAKQVKDDIGVVDIVINNAGIIAGTDFLNTADELSLKTMQVNVMSHFWTVRSFLPGMLQRDQGHIVTVASSAGLMGVPGMTDYCVSKFSAVGLADCLRLEIAKQKKFGVKTTVVCPGFIDTGMFQGFKYRFPKLMKDLKPPYVADKIVEAFLTDQPMLCLPRSFYVLLILKGILPVSVFDALSDFSGIFNAMDGFVGRKED</sequence>
<feature type="transmembrane region" description="Helical" evidence="5">
    <location>
        <begin position="37"/>
        <end position="56"/>
    </location>
</feature>
<dbReference type="EMBL" id="BMAT01007416">
    <property type="protein sequence ID" value="GFR63847.1"/>
    <property type="molecule type" value="Genomic_DNA"/>
</dbReference>
<accession>A0AAV4ERR2</accession>
<dbReference type="PANTHER" id="PTHR24322:SF736">
    <property type="entry name" value="RETINOL DEHYDROGENASE 10"/>
    <property type="match status" value="1"/>
</dbReference>
<feature type="transmembrane region" description="Helical" evidence="5">
    <location>
        <begin position="7"/>
        <end position="31"/>
    </location>
</feature>
<keyword evidence="5" id="KW-0472">Membrane</keyword>
<dbReference type="Pfam" id="PF00106">
    <property type="entry name" value="adh_short"/>
    <property type="match status" value="1"/>
</dbReference>